<comment type="caution">
    <text evidence="1">The sequence shown here is derived from an EMBL/GenBank/DDBJ whole genome shotgun (WGS) entry which is preliminary data.</text>
</comment>
<accession>A0ACB0M1T1</accession>
<dbReference type="Proteomes" id="UP001177021">
    <property type="component" value="Unassembled WGS sequence"/>
</dbReference>
<reference evidence="1" key="1">
    <citation type="submission" date="2023-10" db="EMBL/GenBank/DDBJ databases">
        <authorList>
            <person name="Rodriguez Cubillos JULIANA M."/>
            <person name="De Vega J."/>
        </authorList>
    </citation>
    <scope>NUCLEOTIDE SEQUENCE</scope>
</reference>
<gene>
    <name evidence="1" type="ORF">MILVUS5_LOCUS37846</name>
</gene>
<sequence length="72" mass="8209">MAAFKLQKVYKSFRTRGRLADYAILIEQSGSRLFDKQTIYKSNGSSSQHFGQMNSLELGSGLLSRQRTTLYK</sequence>
<evidence type="ECO:0000313" key="2">
    <source>
        <dbReference type="Proteomes" id="UP001177021"/>
    </source>
</evidence>
<organism evidence="1 2">
    <name type="scientific">Trifolium pratense</name>
    <name type="common">Red clover</name>
    <dbReference type="NCBI Taxonomy" id="57577"/>
    <lineage>
        <taxon>Eukaryota</taxon>
        <taxon>Viridiplantae</taxon>
        <taxon>Streptophyta</taxon>
        <taxon>Embryophyta</taxon>
        <taxon>Tracheophyta</taxon>
        <taxon>Spermatophyta</taxon>
        <taxon>Magnoliopsida</taxon>
        <taxon>eudicotyledons</taxon>
        <taxon>Gunneridae</taxon>
        <taxon>Pentapetalae</taxon>
        <taxon>rosids</taxon>
        <taxon>fabids</taxon>
        <taxon>Fabales</taxon>
        <taxon>Fabaceae</taxon>
        <taxon>Papilionoideae</taxon>
        <taxon>50 kb inversion clade</taxon>
        <taxon>NPAAA clade</taxon>
        <taxon>Hologalegina</taxon>
        <taxon>IRL clade</taxon>
        <taxon>Trifolieae</taxon>
        <taxon>Trifolium</taxon>
    </lineage>
</organism>
<dbReference type="EMBL" id="CASHSV030000716">
    <property type="protein sequence ID" value="CAJ2674645.1"/>
    <property type="molecule type" value="Genomic_DNA"/>
</dbReference>
<protein>
    <submittedName>
        <fullName evidence="1">Uncharacterized protein</fullName>
    </submittedName>
</protein>
<keyword evidence="2" id="KW-1185">Reference proteome</keyword>
<evidence type="ECO:0000313" key="1">
    <source>
        <dbReference type="EMBL" id="CAJ2674645.1"/>
    </source>
</evidence>
<proteinExistence type="predicted"/>
<name>A0ACB0M1T1_TRIPR</name>